<proteinExistence type="predicted"/>
<dbReference type="OrthoDB" id="9815944at2"/>
<gene>
    <name evidence="2" type="ORF">SAMN02982985_02330</name>
</gene>
<feature type="domain" description="ATPase AAA-type core" evidence="1">
    <location>
        <begin position="24"/>
        <end position="319"/>
    </location>
</feature>
<keyword evidence="3" id="KW-1185">Reference proteome</keyword>
<dbReference type="Proteomes" id="UP000199470">
    <property type="component" value="Unassembled WGS sequence"/>
</dbReference>
<dbReference type="STRING" id="758825.SAMN02982985_02330"/>
<dbReference type="PANTHER" id="PTHR43581:SF2">
    <property type="entry name" value="EXCINUCLEASE ATPASE SUBUNIT"/>
    <property type="match status" value="1"/>
</dbReference>
<dbReference type="Pfam" id="PF13304">
    <property type="entry name" value="AAA_21"/>
    <property type="match status" value="1"/>
</dbReference>
<reference evidence="2 3" key="1">
    <citation type="submission" date="2016-10" db="EMBL/GenBank/DDBJ databases">
        <authorList>
            <person name="de Groot N.N."/>
        </authorList>
    </citation>
    <scope>NUCLEOTIDE SEQUENCE [LARGE SCALE GENOMIC DNA]</scope>
    <source>
        <strain evidence="2 3">ATCC 43154</strain>
    </source>
</reference>
<name>A0A1I4M9U0_9BURK</name>
<evidence type="ECO:0000313" key="3">
    <source>
        <dbReference type="Proteomes" id="UP000199470"/>
    </source>
</evidence>
<dbReference type="InterPro" id="IPR003959">
    <property type="entry name" value="ATPase_AAA_core"/>
</dbReference>
<evidence type="ECO:0000259" key="1">
    <source>
        <dbReference type="Pfam" id="PF13304"/>
    </source>
</evidence>
<dbReference type="InterPro" id="IPR051396">
    <property type="entry name" value="Bact_Antivir_Def_Nuclease"/>
</dbReference>
<dbReference type="RefSeq" id="WP_093387652.1">
    <property type="nucleotide sequence ID" value="NZ_FOTW01000010.1"/>
</dbReference>
<sequence length="432" mass="48628">MLKELHLRKVGPSETLDVRFKPRLNLITGDNGLGKSFLLDIAWWSLTRRWPRDLNKDLVSGYIVRPFSAKDGSIEFVVEGKAKKEIRYKSVFSAQDEAWVGKSGRPHNPGLVLYAMADGGFAVWDPARNYWKKVGNVDVQDRVPAYVFSPSDVWDGLHSAEKGQLCNGLIQDWAGWQKENGQAFQLLCNVLERLSPSPEELLRPGPLERMSLDDVRDIPTLMGPLGKPIRILHASSGVRRIVALAYLMVWSWQEHQKAAQLLEEDTAQQIVFLIDEIEAHLHPRWQRTIVRTLLEVAGVLGQAAKVQLLVATHSPLVMASMEPHFADELDGWFDLDLVRNKLGEGNVELTERHFTRLGDASKWLVSEAFDLEAARSQEAEAALAEATDIMNLLGTNVQVSDERIARAEKLLGSALSDTDIFWSRWNIALEKQ</sequence>
<dbReference type="EMBL" id="FOTW01000010">
    <property type="protein sequence ID" value="SFL99677.1"/>
    <property type="molecule type" value="Genomic_DNA"/>
</dbReference>
<organism evidence="2 3">
    <name type="scientific">Rugamonas rubra</name>
    <dbReference type="NCBI Taxonomy" id="758825"/>
    <lineage>
        <taxon>Bacteria</taxon>
        <taxon>Pseudomonadati</taxon>
        <taxon>Pseudomonadota</taxon>
        <taxon>Betaproteobacteria</taxon>
        <taxon>Burkholderiales</taxon>
        <taxon>Oxalobacteraceae</taxon>
        <taxon>Telluria group</taxon>
        <taxon>Rugamonas</taxon>
    </lineage>
</organism>
<dbReference type="AlphaFoldDB" id="A0A1I4M9U0"/>
<evidence type="ECO:0000313" key="2">
    <source>
        <dbReference type="EMBL" id="SFL99677.1"/>
    </source>
</evidence>
<dbReference type="GO" id="GO:0005524">
    <property type="term" value="F:ATP binding"/>
    <property type="evidence" value="ECO:0007669"/>
    <property type="project" value="InterPro"/>
</dbReference>
<dbReference type="SUPFAM" id="SSF52540">
    <property type="entry name" value="P-loop containing nucleoside triphosphate hydrolases"/>
    <property type="match status" value="1"/>
</dbReference>
<dbReference type="Gene3D" id="3.40.50.300">
    <property type="entry name" value="P-loop containing nucleotide triphosphate hydrolases"/>
    <property type="match status" value="2"/>
</dbReference>
<protein>
    <submittedName>
        <fullName evidence="2">AAA domain-containing protein, putative AbiEii toxin, Type IV TA system</fullName>
    </submittedName>
</protein>
<dbReference type="GO" id="GO:0016887">
    <property type="term" value="F:ATP hydrolysis activity"/>
    <property type="evidence" value="ECO:0007669"/>
    <property type="project" value="InterPro"/>
</dbReference>
<dbReference type="PANTHER" id="PTHR43581">
    <property type="entry name" value="ATP/GTP PHOSPHATASE"/>
    <property type="match status" value="1"/>
</dbReference>
<accession>A0A1I4M9U0</accession>
<dbReference type="InterPro" id="IPR027417">
    <property type="entry name" value="P-loop_NTPase"/>
</dbReference>